<evidence type="ECO:0000256" key="4">
    <source>
        <dbReference type="ARBA" id="ARBA00022553"/>
    </source>
</evidence>
<gene>
    <name evidence="13" type="ORF">C7383_10943</name>
</gene>
<reference evidence="13 14" key="1">
    <citation type="submission" date="2018-05" db="EMBL/GenBank/DDBJ databases">
        <authorList>
            <person name="Goeker M."/>
            <person name="Huntemann M."/>
            <person name="Clum A."/>
            <person name="Pillay M."/>
            <person name="Palaniappan K."/>
            <person name="Varghese N."/>
            <person name="Mikhailova N."/>
            <person name="Stamatis D."/>
            <person name="Reddy T."/>
            <person name="Daum C."/>
            <person name="Shapiro N."/>
            <person name="Ivanova N."/>
            <person name="Kyrpides N."/>
            <person name="Woyke T."/>
        </authorList>
    </citation>
    <scope>NUCLEOTIDE SEQUENCE [LARGE SCALE GENOMIC DNA]</scope>
    <source>
        <strain evidence="13 14">DSM 26524</strain>
    </source>
</reference>
<dbReference type="SMART" id="SM00342">
    <property type="entry name" value="HTH_ARAC"/>
    <property type="match status" value="1"/>
</dbReference>
<dbReference type="SUPFAM" id="SSF52172">
    <property type="entry name" value="CheY-like"/>
    <property type="match status" value="1"/>
</dbReference>
<evidence type="ECO:0000256" key="8">
    <source>
        <dbReference type="ARBA" id="ARBA00023163"/>
    </source>
</evidence>
<protein>
    <recommendedName>
        <fullName evidence="2">Stage 0 sporulation protein A homolog</fullName>
    </recommendedName>
</protein>
<dbReference type="GO" id="GO:0000160">
    <property type="term" value="P:phosphorelay signal transduction system"/>
    <property type="evidence" value="ECO:0007669"/>
    <property type="project" value="UniProtKB-KW"/>
</dbReference>
<accession>A0AB73T1X8</accession>
<keyword evidence="8" id="KW-0804">Transcription</keyword>
<comment type="function">
    <text evidence="9">May play the central regulatory role in sporulation. It may be an element of the effector pathway responsible for the activation of sporulation genes in response to nutritional stress. Spo0A may act in concert with spo0H (a sigma factor) to control the expression of some genes that are critical to the sporulation process.</text>
</comment>
<dbReference type="GO" id="GO:0005737">
    <property type="term" value="C:cytoplasm"/>
    <property type="evidence" value="ECO:0007669"/>
    <property type="project" value="UniProtKB-SubCell"/>
</dbReference>
<comment type="subcellular location">
    <subcellularLocation>
        <location evidence="1">Cytoplasm</location>
    </subcellularLocation>
</comment>
<keyword evidence="14" id="KW-1185">Reference proteome</keyword>
<dbReference type="GO" id="GO:0043565">
    <property type="term" value="F:sequence-specific DNA binding"/>
    <property type="evidence" value="ECO:0007669"/>
    <property type="project" value="InterPro"/>
</dbReference>
<dbReference type="AlphaFoldDB" id="A0AB73T1X8"/>
<sequence>MRKLLIVDSEPEDRERLASLLKWESYGIALAGMAENGERGLEKIREIRPDIVVTDIRMPVMNGVEMIESGRKIKPEIIFIVVAQYEGYEYTSKMMECGVKYYLLKPCRQDRLKEAVMKALDELTSFEEREEGGRMRLFRNSVFSGAVNSDDRMILLARAERECDYTFLSPLRDSRERLHRLIVCRTGEHIDILGQYASERPSGQKEGRKVYWNSPEIWKDGKKVPFHISQKEESYLYQALRRIVEEGKTGSTAFLLSVHVFQNIMEARDPGEWPPRPFPEVIVREPESLKEAFFYIRGSAPEGTKIPYLHLKGEKDCAALLFHFNLIYSMFTVKNCTAKEILQMSAVLVGTLYHAGTEKLYNRLPERYTKALVYKTVQQIIVEEEFGDLPSEEFKMAVILQVIYANLNKKELSALWLCRNILHMNEDYFSRIFMAGMHEKFSVYLTKIRIETAAGIMRSEPEIPVSNLAQIVGYDADGQHFSRVFKKYMGIPPSRFKSREPFFG</sequence>
<evidence type="ECO:0000259" key="11">
    <source>
        <dbReference type="PROSITE" id="PS01124"/>
    </source>
</evidence>
<evidence type="ECO:0000256" key="2">
    <source>
        <dbReference type="ARBA" id="ARBA00018672"/>
    </source>
</evidence>
<evidence type="ECO:0000256" key="7">
    <source>
        <dbReference type="ARBA" id="ARBA00023125"/>
    </source>
</evidence>
<keyword evidence="5" id="KW-0902">Two-component regulatory system</keyword>
<name>A0AB73T1X8_9FIRM</name>
<dbReference type="SUPFAM" id="SSF46689">
    <property type="entry name" value="Homeodomain-like"/>
    <property type="match status" value="1"/>
</dbReference>
<evidence type="ECO:0000256" key="3">
    <source>
        <dbReference type="ARBA" id="ARBA00022490"/>
    </source>
</evidence>
<evidence type="ECO:0000256" key="6">
    <source>
        <dbReference type="ARBA" id="ARBA00023015"/>
    </source>
</evidence>
<feature type="domain" description="HTH araC/xylS-type" evidence="11">
    <location>
        <begin position="397"/>
        <end position="499"/>
    </location>
</feature>
<keyword evidence="3" id="KW-0963">Cytoplasm</keyword>
<dbReference type="PROSITE" id="PS01124">
    <property type="entry name" value="HTH_ARAC_FAMILY_2"/>
    <property type="match status" value="1"/>
</dbReference>
<dbReference type="PANTHER" id="PTHR42713:SF3">
    <property type="entry name" value="TRANSCRIPTIONAL REGULATORY PROTEIN HPTR"/>
    <property type="match status" value="1"/>
</dbReference>
<feature type="modified residue" description="4-aspartylphosphate" evidence="10">
    <location>
        <position position="55"/>
    </location>
</feature>
<dbReference type="Proteomes" id="UP000245412">
    <property type="component" value="Unassembled WGS sequence"/>
</dbReference>
<dbReference type="GO" id="GO:0003700">
    <property type="term" value="F:DNA-binding transcription factor activity"/>
    <property type="evidence" value="ECO:0007669"/>
    <property type="project" value="InterPro"/>
</dbReference>
<dbReference type="InterPro" id="IPR011006">
    <property type="entry name" value="CheY-like_superfamily"/>
</dbReference>
<feature type="domain" description="Response regulatory" evidence="12">
    <location>
        <begin position="3"/>
        <end position="120"/>
    </location>
</feature>
<evidence type="ECO:0000256" key="1">
    <source>
        <dbReference type="ARBA" id="ARBA00004496"/>
    </source>
</evidence>
<dbReference type="CDD" id="cd17536">
    <property type="entry name" value="REC_YesN-like"/>
    <property type="match status" value="1"/>
</dbReference>
<keyword evidence="7" id="KW-0238">DNA-binding</keyword>
<comment type="caution">
    <text evidence="13">The sequence shown here is derived from an EMBL/GenBank/DDBJ whole genome shotgun (WGS) entry which is preliminary data.</text>
</comment>
<dbReference type="RefSeq" id="WP_109747196.1">
    <property type="nucleotide sequence ID" value="NZ_JANKBI010000010.1"/>
</dbReference>
<dbReference type="PROSITE" id="PS50110">
    <property type="entry name" value="RESPONSE_REGULATORY"/>
    <property type="match status" value="1"/>
</dbReference>
<keyword evidence="6" id="KW-0805">Transcription regulation</keyword>
<evidence type="ECO:0000259" key="12">
    <source>
        <dbReference type="PROSITE" id="PS50110"/>
    </source>
</evidence>
<evidence type="ECO:0000256" key="10">
    <source>
        <dbReference type="PROSITE-ProRule" id="PRU00169"/>
    </source>
</evidence>
<dbReference type="InterPro" id="IPR018060">
    <property type="entry name" value="HTH_AraC"/>
</dbReference>
<dbReference type="Pfam" id="PF12833">
    <property type="entry name" value="HTH_18"/>
    <property type="match status" value="1"/>
</dbReference>
<dbReference type="PANTHER" id="PTHR42713">
    <property type="entry name" value="HISTIDINE KINASE-RELATED"/>
    <property type="match status" value="1"/>
</dbReference>
<dbReference type="InterPro" id="IPR009057">
    <property type="entry name" value="Homeodomain-like_sf"/>
</dbReference>
<dbReference type="Gene3D" id="3.40.50.2300">
    <property type="match status" value="1"/>
</dbReference>
<evidence type="ECO:0000256" key="5">
    <source>
        <dbReference type="ARBA" id="ARBA00023012"/>
    </source>
</evidence>
<keyword evidence="4 10" id="KW-0597">Phosphoprotein</keyword>
<dbReference type="Pfam" id="PF00072">
    <property type="entry name" value="Response_reg"/>
    <property type="match status" value="1"/>
</dbReference>
<evidence type="ECO:0000256" key="9">
    <source>
        <dbReference type="ARBA" id="ARBA00024867"/>
    </source>
</evidence>
<dbReference type="EMBL" id="QGGY01000009">
    <property type="protein sequence ID" value="PWJ74307.1"/>
    <property type="molecule type" value="Genomic_DNA"/>
</dbReference>
<dbReference type="Gene3D" id="1.10.10.60">
    <property type="entry name" value="Homeodomain-like"/>
    <property type="match status" value="2"/>
</dbReference>
<evidence type="ECO:0000313" key="13">
    <source>
        <dbReference type="EMBL" id="PWJ74307.1"/>
    </source>
</evidence>
<dbReference type="SMART" id="SM00448">
    <property type="entry name" value="REC"/>
    <property type="match status" value="1"/>
</dbReference>
<evidence type="ECO:0000313" key="14">
    <source>
        <dbReference type="Proteomes" id="UP000245412"/>
    </source>
</evidence>
<dbReference type="InterPro" id="IPR001789">
    <property type="entry name" value="Sig_transdc_resp-reg_receiver"/>
</dbReference>
<proteinExistence type="predicted"/>
<organism evidence="13 14">
    <name type="scientific">Murimonas intestini</name>
    <dbReference type="NCBI Taxonomy" id="1337051"/>
    <lineage>
        <taxon>Bacteria</taxon>
        <taxon>Bacillati</taxon>
        <taxon>Bacillota</taxon>
        <taxon>Clostridia</taxon>
        <taxon>Lachnospirales</taxon>
        <taxon>Lachnospiraceae</taxon>
        <taxon>Murimonas</taxon>
    </lineage>
</organism>
<dbReference type="InterPro" id="IPR051552">
    <property type="entry name" value="HptR"/>
</dbReference>